<gene>
    <name evidence="2" type="ORF">ABLV49_09150</name>
</gene>
<keyword evidence="1" id="KW-1133">Transmembrane helix</keyword>
<protein>
    <submittedName>
        <fullName evidence="2">Uncharacterized protein</fullName>
    </submittedName>
</protein>
<feature type="transmembrane region" description="Helical" evidence="1">
    <location>
        <begin position="6"/>
        <end position="26"/>
    </location>
</feature>
<proteinExistence type="predicted"/>
<organism evidence="2">
    <name type="scientific">Polaromonas hydrogenivorans</name>
    <dbReference type="NCBI Taxonomy" id="335476"/>
    <lineage>
        <taxon>Bacteria</taxon>
        <taxon>Pseudomonadati</taxon>
        <taxon>Pseudomonadota</taxon>
        <taxon>Betaproteobacteria</taxon>
        <taxon>Burkholderiales</taxon>
        <taxon>Comamonadaceae</taxon>
        <taxon>Polaromonas</taxon>
    </lineage>
</organism>
<sequence>MEVFQIIAPLIGVILGSTISGIGVYFRSRTERKRLIACALSDLLEIRHYFVNIDVILREIKSRTPISQETVHSFRTQIKSIIPMDSNIHERYEEAISLLAGIDPVLAFKMRSKNKILDIFDTIRQYSTSNGASPFQIEEFETILRTAITPAMDKAVLELAALHSSTTSQQVKEIVASANGPQPKIASLLDNITNMVQQN</sequence>
<evidence type="ECO:0000313" key="2">
    <source>
        <dbReference type="EMBL" id="XBP71940.1"/>
    </source>
</evidence>
<accession>A0AAU7LWE1</accession>
<reference evidence="2" key="1">
    <citation type="submission" date="2024-05" db="EMBL/GenBank/DDBJ databases">
        <authorList>
            <person name="Bunk B."/>
            <person name="Swiderski J."/>
            <person name="Sproer C."/>
            <person name="Thiel V."/>
        </authorList>
    </citation>
    <scope>NUCLEOTIDE SEQUENCE</scope>
    <source>
        <strain evidence="2">DSM 17735</strain>
    </source>
</reference>
<dbReference type="AlphaFoldDB" id="A0AAU7LWE1"/>
<keyword evidence="1" id="KW-0472">Membrane</keyword>
<dbReference type="EMBL" id="CP157675">
    <property type="protein sequence ID" value="XBP71940.1"/>
    <property type="molecule type" value="Genomic_DNA"/>
</dbReference>
<dbReference type="RefSeq" id="WP_349281276.1">
    <property type="nucleotide sequence ID" value="NZ_CBCSCU010000002.1"/>
</dbReference>
<name>A0AAU7LWE1_9BURK</name>
<keyword evidence="1" id="KW-0812">Transmembrane</keyword>
<evidence type="ECO:0000256" key="1">
    <source>
        <dbReference type="SAM" id="Phobius"/>
    </source>
</evidence>